<sequence>MTKDKFCLVRQGLLAVALTASLAACGSGETRDPPPDTDITDTSGSPEVEGTGPEPPRPPDDGKSLSYPNLPAGEADNYTDAPLRQCVLVRWLGQTAVPDGVSVPVRSTRITPGGVFDITGSSCRGVQGCTESFSFTSADESCSVSITATGADGKEAYLRLTGHCVSKNARQCDELLADDRSPISLHQPEPDEESPEDPTTDEVPTTDEQPPSEESPPLTTG</sequence>
<dbReference type="EMBL" id="JACHJQ010000005">
    <property type="protein sequence ID" value="MBB4908719.1"/>
    <property type="molecule type" value="Genomic_DNA"/>
</dbReference>
<evidence type="ECO:0000256" key="1">
    <source>
        <dbReference type="SAM" id="MobiDB-lite"/>
    </source>
</evidence>
<feature type="region of interest" description="Disordered" evidence="1">
    <location>
        <begin position="25"/>
        <end position="76"/>
    </location>
</feature>
<dbReference type="PROSITE" id="PS51257">
    <property type="entry name" value="PROKAR_LIPOPROTEIN"/>
    <property type="match status" value="1"/>
</dbReference>
<evidence type="ECO:0000256" key="2">
    <source>
        <dbReference type="SAM" id="SignalP"/>
    </source>
</evidence>
<proteinExistence type="predicted"/>
<accession>A0A7W7Q8Q0</accession>
<keyword evidence="2" id="KW-0732">Signal</keyword>
<protein>
    <submittedName>
        <fullName evidence="3">Uncharacterized protein</fullName>
    </submittedName>
</protein>
<dbReference type="RefSeq" id="WP_184812838.1">
    <property type="nucleotide sequence ID" value="NZ_JACHJQ010000005.1"/>
</dbReference>
<feature type="region of interest" description="Disordered" evidence="1">
    <location>
        <begin position="176"/>
        <end position="221"/>
    </location>
</feature>
<evidence type="ECO:0000313" key="3">
    <source>
        <dbReference type="EMBL" id="MBB4908719.1"/>
    </source>
</evidence>
<name>A0A7W7Q8Q0_9PSEU</name>
<organism evidence="3 4">
    <name type="scientific">Actinophytocola algeriensis</name>
    <dbReference type="NCBI Taxonomy" id="1768010"/>
    <lineage>
        <taxon>Bacteria</taxon>
        <taxon>Bacillati</taxon>
        <taxon>Actinomycetota</taxon>
        <taxon>Actinomycetes</taxon>
        <taxon>Pseudonocardiales</taxon>
        <taxon>Pseudonocardiaceae</taxon>
    </lineage>
</organism>
<dbReference type="AlphaFoldDB" id="A0A7W7Q8Q0"/>
<evidence type="ECO:0000313" key="4">
    <source>
        <dbReference type="Proteomes" id="UP000520767"/>
    </source>
</evidence>
<gene>
    <name evidence="3" type="ORF">FHR82_004972</name>
</gene>
<reference evidence="3 4" key="1">
    <citation type="submission" date="2020-08" db="EMBL/GenBank/DDBJ databases">
        <title>Genomic Encyclopedia of Type Strains, Phase III (KMG-III): the genomes of soil and plant-associated and newly described type strains.</title>
        <authorList>
            <person name="Whitman W."/>
        </authorList>
    </citation>
    <scope>NUCLEOTIDE SEQUENCE [LARGE SCALE GENOMIC DNA]</scope>
    <source>
        <strain evidence="3 4">CECT 8960</strain>
    </source>
</reference>
<feature type="compositionally biased region" description="Acidic residues" evidence="1">
    <location>
        <begin position="190"/>
        <end position="200"/>
    </location>
</feature>
<comment type="caution">
    <text evidence="3">The sequence shown here is derived from an EMBL/GenBank/DDBJ whole genome shotgun (WGS) entry which is preliminary data.</text>
</comment>
<dbReference type="Proteomes" id="UP000520767">
    <property type="component" value="Unassembled WGS sequence"/>
</dbReference>
<feature type="signal peptide" evidence="2">
    <location>
        <begin position="1"/>
        <end position="23"/>
    </location>
</feature>
<keyword evidence="4" id="KW-1185">Reference proteome</keyword>
<feature type="chain" id="PRO_5030718671" evidence="2">
    <location>
        <begin position="24"/>
        <end position="221"/>
    </location>
</feature>